<dbReference type="Gene3D" id="3.40.462.20">
    <property type="match status" value="1"/>
</dbReference>
<dbReference type="GO" id="GO:0071949">
    <property type="term" value="F:FAD binding"/>
    <property type="evidence" value="ECO:0007669"/>
    <property type="project" value="InterPro"/>
</dbReference>
<reference evidence="7" key="1">
    <citation type="submission" date="2020-02" db="EMBL/GenBank/DDBJ databases">
        <title>Full genome sequence of Nocardioides sp. R-3366.</title>
        <authorList>
            <person name="Im W.-T."/>
        </authorList>
    </citation>
    <scope>NUCLEOTIDE SEQUENCE [LARGE SCALE GENOMIC DNA]</scope>
    <source>
        <strain evidence="7">R-3366</strain>
    </source>
</reference>
<dbReference type="Proteomes" id="UP000502996">
    <property type="component" value="Chromosome"/>
</dbReference>
<evidence type="ECO:0000256" key="4">
    <source>
        <dbReference type="ARBA" id="ARBA00022827"/>
    </source>
</evidence>
<feature type="domain" description="FAD-binding PCMH-type" evidence="6">
    <location>
        <begin position="33"/>
        <end position="207"/>
    </location>
</feature>
<evidence type="ECO:0000256" key="3">
    <source>
        <dbReference type="ARBA" id="ARBA00022630"/>
    </source>
</evidence>
<dbReference type="Gene3D" id="3.30.465.10">
    <property type="match status" value="1"/>
</dbReference>
<evidence type="ECO:0000313" key="7">
    <source>
        <dbReference type="EMBL" id="QIG43920.1"/>
    </source>
</evidence>
<dbReference type="InterPro" id="IPR006094">
    <property type="entry name" value="Oxid_FAD_bind_N"/>
</dbReference>
<dbReference type="PROSITE" id="PS00862">
    <property type="entry name" value="OX2_COVAL_FAD"/>
    <property type="match status" value="1"/>
</dbReference>
<protein>
    <submittedName>
        <fullName evidence="7">FAD-binding oxidoreductase</fullName>
    </submittedName>
</protein>
<keyword evidence="3" id="KW-0285">Flavoprotein</keyword>
<dbReference type="PANTHER" id="PTHR42973">
    <property type="entry name" value="BINDING OXIDOREDUCTASE, PUTATIVE (AFU_ORTHOLOGUE AFUA_1G17690)-RELATED"/>
    <property type="match status" value="1"/>
</dbReference>
<dbReference type="KEGG" id="nano:G5V58_15105"/>
<dbReference type="InterPro" id="IPR006093">
    <property type="entry name" value="Oxy_OxRdtase_FAD_BS"/>
</dbReference>
<evidence type="ECO:0000259" key="6">
    <source>
        <dbReference type="PROSITE" id="PS51387"/>
    </source>
</evidence>
<gene>
    <name evidence="7" type="ORF">G5V58_15105</name>
</gene>
<dbReference type="Pfam" id="PF01565">
    <property type="entry name" value="FAD_binding_4"/>
    <property type="match status" value="1"/>
</dbReference>
<accession>A0A6G6WFU7</accession>
<comment type="similarity">
    <text evidence="2">Belongs to the oxygen-dependent FAD-linked oxidoreductase family.</text>
</comment>
<evidence type="ECO:0000256" key="2">
    <source>
        <dbReference type="ARBA" id="ARBA00005466"/>
    </source>
</evidence>
<dbReference type="InterPro" id="IPR016166">
    <property type="entry name" value="FAD-bd_PCMH"/>
</dbReference>
<dbReference type="InterPro" id="IPR016167">
    <property type="entry name" value="FAD-bd_PCMH_sub1"/>
</dbReference>
<keyword evidence="5" id="KW-0560">Oxidoreductase</keyword>
<proteinExistence type="inferred from homology"/>
<comment type="cofactor">
    <cofactor evidence="1">
        <name>FAD</name>
        <dbReference type="ChEBI" id="CHEBI:57692"/>
    </cofactor>
</comment>
<dbReference type="AlphaFoldDB" id="A0A6G6WFU7"/>
<dbReference type="InterPro" id="IPR036318">
    <property type="entry name" value="FAD-bd_PCMH-like_sf"/>
</dbReference>
<dbReference type="RefSeq" id="WP_165234345.1">
    <property type="nucleotide sequence ID" value="NZ_CP049257.1"/>
</dbReference>
<sequence>MTTPVGQPTLPDSVRTVTPEDDAYRFLRSTYTTRHSPAQILVPRSVDEVSQAVRYAAATRLPVSIRSGGHGLDGLSSNDGGIVVDLGAMNSVSLLEAPAGAEPPLVRVGAGARWAQVASALAPYELAISSGDHGNVGVGGLATAGGLGWLVRTYGLTVDHVRAATVVLPSGEVLRADDAEPDLLWAVRGAGSFVGVVTDLDIEPMRLPAVQLSQVVIELDDHGVALRRWSGFMHTAPRELTMSGIVAASGHQLVLVLTAVFAGADPRAADAALAPLFARRGVHGGAFEPAHYSDLVPTNHLHANVGQQPATTTNALLRRLDDDSARALIATARHPERPFLQIRAIGGAINDVHRDATAFAHRSAEVLVTATVFPPQDRRGLDSAARSLRRHATGAYRNFESHPSEETFRRAFPGPTGDRVRRLAQRYDPEGVLRRSGATRR</sequence>
<dbReference type="InterPro" id="IPR050416">
    <property type="entry name" value="FAD-linked_Oxidoreductase"/>
</dbReference>
<organism evidence="7 8">
    <name type="scientific">Nocardioides anomalus</name>
    <dbReference type="NCBI Taxonomy" id="2712223"/>
    <lineage>
        <taxon>Bacteria</taxon>
        <taxon>Bacillati</taxon>
        <taxon>Actinomycetota</taxon>
        <taxon>Actinomycetes</taxon>
        <taxon>Propionibacteriales</taxon>
        <taxon>Nocardioidaceae</taxon>
        <taxon>Nocardioides</taxon>
    </lineage>
</organism>
<dbReference type="GO" id="GO:0016491">
    <property type="term" value="F:oxidoreductase activity"/>
    <property type="evidence" value="ECO:0007669"/>
    <property type="project" value="UniProtKB-KW"/>
</dbReference>
<dbReference type="EMBL" id="CP049257">
    <property type="protein sequence ID" value="QIG43920.1"/>
    <property type="molecule type" value="Genomic_DNA"/>
</dbReference>
<dbReference type="Gene3D" id="3.30.43.10">
    <property type="entry name" value="Uridine Diphospho-n-acetylenolpyruvylglucosamine Reductase, domain 2"/>
    <property type="match status" value="1"/>
</dbReference>
<evidence type="ECO:0000256" key="1">
    <source>
        <dbReference type="ARBA" id="ARBA00001974"/>
    </source>
</evidence>
<keyword evidence="4" id="KW-0274">FAD</keyword>
<dbReference type="SUPFAM" id="SSF56176">
    <property type="entry name" value="FAD-binding/transporter-associated domain-like"/>
    <property type="match status" value="1"/>
</dbReference>
<keyword evidence="8" id="KW-1185">Reference proteome</keyword>
<name>A0A6G6WFU7_9ACTN</name>
<dbReference type="InterPro" id="IPR016169">
    <property type="entry name" value="FAD-bd_PCMH_sub2"/>
</dbReference>
<dbReference type="PROSITE" id="PS51387">
    <property type="entry name" value="FAD_PCMH"/>
    <property type="match status" value="1"/>
</dbReference>
<evidence type="ECO:0000313" key="8">
    <source>
        <dbReference type="Proteomes" id="UP000502996"/>
    </source>
</evidence>
<evidence type="ECO:0000256" key="5">
    <source>
        <dbReference type="ARBA" id="ARBA00023002"/>
    </source>
</evidence>
<dbReference type="PANTHER" id="PTHR42973:SF39">
    <property type="entry name" value="FAD-BINDING PCMH-TYPE DOMAIN-CONTAINING PROTEIN"/>
    <property type="match status" value="1"/>
</dbReference>